<dbReference type="CDD" id="cd16830">
    <property type="entry name" value="HemS-like_N"/>
    <property type="match status" value="1"/>
</dbReference>
<proteinExistence type="predicted"/>
<dbReference type="CDD" id="cd16831">
    <property type="entry name" value="HemS-like_C"/>
    <property type="match status" value="1"/>
</dbReference>
<evidence type="ECO:0000259" key="1">
    <source>
        <dbReference type="Pfam" id="PF05171"/>
    </source>
</evidence>
<comment type="caution">
    <text evidence="2">The sequence shown here is derived from an EMBL/GenBank/DDBJ whole genome shotgun (WGS) entry which is preliminary data.</text>
</comment>
<name>A0ABT2FCE8_9NEIS</name>
<keyword evidence="3" id="KW-1185">Reference proteome</keyword>
<dbReference type="SUPFAM" id="SSF144064">
    <property type="entry name" value="Heme iron utilization protein-like"/>
    <property type="match status" value="1"/>
</dbReference>
<dbReference type="Gene3D" id="3.40.1570.10">
    <property type="entry name" value="HemS/ChuS/ChuX like domains"/>
    <property type="match status" value="2"/>
</dbReference>
<dbReference type="InterPro" id="IPR053733">
    <property type="entry name" value="Heme_Transport_Util_sf"/>
</dbReference>
<dbReference type="Pfam" id="PF06228">
    <property type="entry name" value="ChuX_HutX"/>
    <property type="match status" value="1"/>
</dbReference>
<sequence>MANLWQQYQENKANKQGMYFPREAAADLGVSEGELMADAPKTVYLGGKSNVRGIVLKLHTLGQIQSIVRNSLCVHEKQGLYENVSISESSGIAVNPGGIDLRIFASRWHHVLAVESVGEHGKVSRSIQFYDEFGTALQKVFLIEENKDAEWHAFIEAFKTADKPVFQKGELPEVSMPRLAEGHEKAFQERWNELKDVHHFNGILETFGIDRQESYRHAPPGGAKQVGVEVWQAALEAVRDKGMEIMIFSGNRGIVQIQTGKVHNVVRARGYLNVLDGKEEGFSMHLKDDEIVESWIVRRPTRDGFITCIEGFDSRRKTVIQLFGKRKEGETEQAVWREITDALWQGPSETDSN</sequence>
<evidence type="ECO:0000313" key="2">
    <source>
        <dbReference type="EMBL" id="MCS4533414.1"/>
    </source>
</evidence>
<dbReference type="InterPro" id="IPR010413">
    <property type="entry name" value="HutX-like"/>
</dbReference>
<evidence type="ECO:0000313" key="3">
    <source>
        <dbReference type="Proteomes" id="UP001166947"/>
    </source>
</evidence>
<dbReference type="Proteomes" id="UP001166947">
    <property type="component" value="Unassembled WGS sequence"/>
</dbReference>
<gene>
    <name evidence="2" type="ORF">NXS09_03755</name>
</gene>
<reference evidence="2" key="2">
    <citation type="journal article" date="2023" name="Curr. Microbiol.">
        <title>Neisseria montereyensis sp. nov., Isolated from Oropharynx of California Sea Lion (Zalophus californianus): Genomic, Phylogenetic, and Phenotypic Study.</title>
        <authorList>
            <person name="Volokhov D.V."/>
            <person name="Zagorodnyaya T.A."/>
            <person name="Furtak V.A."/>
            <person name="Nattanmai G."/>
            <person name="Randall L."/>
            <person name="Jose S."/>
            <person name="Gao Y."/>
            <person name="Gulland F.M."/>
            <person name="Eisenberg T."/>
            <person name="Delmonte P."/>
            <person name="Blom J."/>
            <person name="Mitchell K.K."/>
        </authorList>
    </citation>
    <scope>NUCLEOTIDE SEQUENCE</scope>
    <source>
        <strain evidence="2">CSL10203-ORH2</strain>
    </source>
</reference>
<dbReference type="EMBL" id="JANUXW010000002">
    <property type="protein sequence ID" value="MCS4533414.1"/>
    <property type="molecule type" value="Genomic_DNA"/>
</dbReference>
<dbReference type="InterPro" id="IPR007845">
    <property type="entry name" value="HemS/ChuX_dom"/>
</dbReference>
<accession>A0ABT2FCE8</accession>
<protein>
    <submittedName>
        <fullName evidence="2">Hemin-degrading factor</fullName>
    </submittedName>
</protein>
<dbReference type="RefSeq" id="WP_259291212.1">
    <property type="nucleotide sequence ID" value="NZ_JANUXW010000002.1"/>
</dbReference>
<feature type="domain" description="Haemin-degrading HemS/ChuX" evidence="1">
    <location>
        <begin position="208"/>
        <end position="343"/>
    </location>
</feature>
<organism evidence="2 3">
    <name type="scientific">Neisseria montereyensis</name>
    <dbReference type="NCBI Taxonomy" id="2973938"/>
    <lineage>
        <taxon>Bacteria</taxon>
        <taxon>Pseudomonadati</taxon>
        <taxon>Pseudomonadota</taxon>
        <taxon>Betaproteobacteria</taxon>
        <taxon>Neisseriales</taxon>
        <taxon>Neisseriaceae</taxon>
        <taxon>Neisseria</taxon>
    </lineage>
</organism>
<dbReference type="Pfam" id="PF05171">
    <property type="entry name" value="HemS"/>
    <property type="match status" value="1"/>
</dbReference>
<reference evidence="2" key="1">
    <citation type="submission" date="2022-08" db="EMBL/GenBank/DDBJ databases">
        <authorList>
            <person name="Volokhov D.V."/>
            <person name="Furtak V.A."/>
            <person name="Zagorodnyaya T.A."/>
        </authorList>
    </citation>
    <scope>NUCLEOTIDE SEQUENCE</scope>
    <source>
        <strain evidence="2">CSL10203-ORH2</strain>
    </source>
</reference>